<dbReference type="GO" id="GO:0051301">
    <property type="term" value="P:cell division"/>
    <property type="evidence" value="ECO:0007669"/>
    <property type="project" value="UniProtKB-KW"/>
</dbReference>
<dbReference type="Pfam" id="PF00275">
    <property type="entry name" value="EPSP_synthase"/>
    <property type="match status" value="1"/>
</dbReference>
<dbReference type="AlphaFoldDB" id="A0A9D1U0R7"/>
<evidence type="ECO:0000256" key="4">
    <source>
        <dbReference type="ARBA" id="ARBA00022618"/>
    </source>
</evidence>
<evidence type="ECO:0000259" key="14">
    <source>
        <dbReference type="Pfam" id="PF00275"/>
    </source>
</evidence>
<protein>
    <recommendedName>
        <fullName evidence="13">UDP-N-acetylglucosamine 1-carboxyvinyltransferase</fullName>
        <ecNumber evidence="13">2.5.1.7</ecNumber>
    </recommendedName>
    <alternativeName>
        <fullName evidence="13">Enoylpyruvate transferase</fullName>
    </alternativeName>
    <alternativeName>
        <fullName evidence="13">UDP-N-acetylglucosamine enolpyruvyl transferase</fullName>
        <shortName evidence="13">EPT</shortName>
    </alternativeName>
</protein>
<dbReference type="NCBIfam" id="NF009470">
    <property type="entry name" value="PRK12830.1"/>
    <property type="match status" value="1"/>
</dbReference>
<gene>
    <name evidence="13" type="primary">murA</name>
    <name evidence="15" type="ORF">H9891_10315</name>
</gene>
<comment type="pathway">
    <text evidence="2 13">Cell wall biogenesis; peptidoglycan biosynthesis.</text>
</comment>
<organism evidence="15 16">
    <name type="scientific">Candidatus Salinicoccus stercoripullorum</name>
    <dbReference type="NCBI Taxonomy" id="2838756"/>
    <lineage>
        <taxon>Bacteria</taxon>
        <taxon>Bacillati</taxon>
        <taxon>Bacillota</taxon>
        <taxon>Bacilli</taxon>
        <taxon>Bacillales</taxon>
        <taxon>Staphylococcaceae</taxon>
        <taxon>Salinicoccus</taxon>
    </lineage>
</organism>
<reference evidence="15" key="1">
    <citation type="journal article" date="2021" name="PeerJ">
        <title>Extensive microbial diversity within the chicken gut microbiome revealed by metagenomics and culture.</title>
        <authorList>
            <person name="Gilroy R."/>
            <person name="Ravi A."/>
            <person name="Getino M."/>
            <person name="Pursley I."/>
            <person name="Horton D.L."/>
            <person name="Alikhan N.F."/>
            <person name="Baker D."/>
            <person name="Gharbi K."/>
            <person name="Hall N."/>
            <person name="Watson M."/>
            <person name="Adriaenssens E.M."/>
            <person name="Foster-Nyarko E."/>
            <person name="Jarju S."/>
            <person name="Secka A."/>
            <person name="Antonio M."/>
            <person name="Oren A."/>
            <person name="Chaudhuri R.R."/>
            <person name="La Ragione R."/>
            <person name="Hildebrand F."/>
            <person name="Pallen M.J."/>
        </authorList>
    </citation>
    <scope>NUCLEOTIDE SEQUENCE</scope>
    <source>
        <strain evidence="15">ChiHjej13B12-752</strain>
    </source>
</reference>
<keyword evidence="8 13" id="KW-0131">Cell cycle</keyword>
<keyword evidence="4 13" id="KW-0132">Cell division</keyword>
<comment type="caution">
    <text evidence="13">Lacks conserved residue(s) required for the propagation of feature annotation.</text>
</comment>
<feature type="binding site" evidence="13">
    <location>
        <begin position="124"/>
        <end position="128"/>
    </location>
    <ligand>
        <name>UDP-N-acetyl-alpha-D-glucosamine</name>
        <dbReference type="ChEBI" id="CHEBI:57705"/>
    </ligand>
</feature>
<evidence type="ECO:0000256" key="8">
    <source>
        <dbReference type="ARBA" id="ARBA00023306"/>
    </source>
</evidence>
<evidence type="ECO:0000256" key="12">
    <source>
        <dbReference type="ARBA" id="ARBA00047527"/>
    </source>
</evidence>
<evidence type="ECO:0000256" key="7">
    <source>
        <dbReference type="ARBA" id="ARBA00022984"/>
    </source>
</evidence>
<dbReference type="InterPro" id="IPR013792">
    <property type="entry name" value="RNA3'P_cycl/enolpyr_Trfase_a/b"/>
</dbReference>
<dbReference type="GO" id="GO:0008360">
    <property type="term" value="P:regulation of cell shape"/>
    <property type="evidence" value="ECO:0007669"/>
    <property type="project" value="UniProtKB-KW"/>
</dbReference>
<feature type="active site" description="Proton donor" evidence="13">
    <location>
        <position position="119"/>
    </location>
</feature>
<comment type="catalytic activity">
    <reaction evidence="12 13">
        <text>phosphoenolpyruvate + UDP-N-acetyl-alpha-D-glucosamine = UDP-N-acetyl-3-O-(1-carboxyvinyl)-alpha-D-glucosamine + phosphate</text>
        <dbReference type="Rhea" id="RHEA:18681"/>
        <dbReference type="ChEBI" id="CHEBI:43474"/>
        <dbReference type="ChEBI" id="CHEBI:57705"/>
        <dbReference type="ChEBI" id="CHEBI:58702"/>
        <dbReference type="ChEBI" id="CHEBI:68483"/>
        <dbReference type="EC" id="2.5.1.7"/>
    </reaction>
</comment>
<dbReference type="InterPro" id="IPR001986">
    <property type="entry name" value="Enolpyruvate_Tfrase_dom"/>
</dbReference>
<reference evidence="15" key="2">
    <citation type="submission" date="2021-04" db="EMBL/GenBank/DDBJ databases">
        <authorList>
            <person name="Gilroy R."/>
        </authorList>
    </citation>
    <scope>NUCLEOTIDE SEQUENCE</scope>
    <source>
        <strain evidence="15">ChiHjej13B12-752</strain>
    </source>
</reference>
<feature type="binding site" evidence="13">
    <location>
        <position position="307"/>
    </location>
    <ligand>
        <name>UDP-N-acetyl-alpha-D-glucosamine</name>
        <dbReference type="ChEBI" id="CHEBI:57705"/>
    </ligand>
</feature>
<keyword evidence="9 13" id="KW-0961">Cell wall biogenesis/degradation</keyword>
<evidence type="ECO:0000256" key="13">
    <source>
        <dbReference type="HAMAP-Rule" id="MF_00111"/>
    </source>
</evidence>
<dbReference type="PANTHER" id="PTHR43783">
    <property type="entry name" value="UDP-N-ACETYLGLUCOSAMINE 1-CARBOXYVINYLTRANSFERASE"/>
    <property type="match status" value="1"/>
</dbReference>
<dbReference type="PANTHER" id="PTHR43783:SF2">
    <property type="entry name" value="UDP-N-ACETYLGLUCOSAMINE 1-CARBOXYVINYLTRANSFERASE 2"/>
    <property type="match status" value="1"/>
</dbReference>
<feature type="domain" description="Enolpyruvate transferase" evidence="14">
    <location>
        <begin position="9"/>
        <end position="407"/>
    </location>
</feature>
<keyword evidence="10 13" id="KW-0670">Pyruvate</keyword>
<evidence type="ECO:0000256" key="10">
    <source>
        <dbReference type="ARBA" id="ARBA00023317"/>
    </source>
</evidence>
<dbReference type="InterPro" id="IPR036968">
    <property type="entry name" value="Enolpyruvate_Tfrase_sf"/>
</dbReference>
<evidence type="ECO:0000256" key="11">
    <source>
        <dbReference type="ARBA" id="ARBA00038367"/>
    </source>
</evidence>
<dbReference type="Proteomes" id="UP000823989">
    <property type="component" value="Unassembled WGS sequence"/>
</dbReference>
<dbReference type="InterPro" id="IPR005750">
    <property type="entry name" value="UDP_GlcNAc_COvinyl_MurA"/>
</dbReference>
<keyword evidence="7 13" id="KW-0573">Peptidoglycan synthesis</keyword>
<feature type="binding site" evidence="13">
    <location>
        <begin position="24"/>
        <end position="25"/>
    </location>
    <ligand>
        <name>phosphoenolpyruvate</name>
        <dbReference type="ChEBI" id="CHEBI:58702"/>
    </ligand>
</feature>
<dbReference type="InterPro" id="IPR050068">
    <property type="entry name" value="MurA_subfamily"/>
</dbReference>
<dbReference type="GO" id="GO:0008760">
    <property type="term" value="F:UDP-N-acetylglucosamine 1-carboxyvinyltransferase activity"/>
    <property type="evidence" value="ECO:0007669"/>
    <property type="project" value="UniProtKB-UniRule"/>
</dbReference>
<dbReference type="SUPFAM" id="SSF55205">
    <property type="entry name" value="EPT/RTPC-like"/>
    <property type="match status" value="1"/>
</dbReference>
<dbReference type="CDD" id="cd01555">
    <property type="entry name" value="UdpNAET"/>
    <property type="match status" value="1"/>
</dbReference>
<evidence type="ECO:0000256" key="2">
    <source>
        <dbReference type="ARBA" id="ARBA00004752"/>
    </source>
</evidence>
<feature type="binding site" evidence="13">
    <location>
        <position position="329"/>
    </location>
    <ligand>
        <name>UDP-N-acetyl-alpha-D-glucosamine</name>
        <dbReference type="ChEBI" id="CHEBI:57705"/>
    </ligand>
</feature>
<evidence type="ECO:0000256" key="9">
    <source>
        <dbReference type="ARBA" id="ARBA00023316"/>
    </source>
</evidence>
<comment type="caution">
    <text evidence="15">The sequence shown here is derived from an EMBL/GenBank/DDBJ whole genome shotgun (WGS) entry which is preliminary data.</text>
</comment>
<accession>A0A9D1U0R7</accession>
<keyword evidence="5 13" id="KW-0808">Transferase</keyword>
<evidence type="ECO:0000313" key="16">
    <source>
        <dbReference type="Proteomes" id="UP000823989"/>
    </source>
</evidence>
<evidence type="ECO:0000256" key="3">
    <source>
        <dbReference type="ARBA" id="ARBA00022490"/>
    </source>
</evidence>
<evidence type="ECO:0000313" key="15">
    <source>
        <dbReference type="EMBL" id="HIW13532.1"/>
    </source>
</evidence>
<evidence type="ECO:0000256" key="6">
    <source>
        <dbReference type="ARBA" id="ARBA00022960"/>
    </source>
</evidence>
<comment type="similarity">
    <text evidence="11 13">Belongs to the EPSP synthase family. MurA subfamily.</text>
</comment>
<dbReference type="NCBIfam" id="TIGR01072">
    <property type="entry name" value="murA"/>
    <property type="match status" value="1"/>
</dbReference>
<dbReference type="Gene3D" id="3.65.10.10">
    <property type="entry name" value="Enolpyruvate transferase domain"/>
    <property type="match status" value="2"/>
</dbReference>
<feature type="binding site" evidence="13">
    <location>
        <position position="95"/>
    </location>
    <ligand>
        <name>UDP-N-acetyl-alpha-D-glucosamine</name>
        <dbReference type="ChEBI" id="CHEBI:57705"/>
    </ligand>
</feature>
<evidence type="ECO:0000256" key="1">
    <source>
        <dbReference type="ARBA" id="ARBA00004496"/>
    </source>
</evidence>
<keyword evidence="6 13" id="KW-0133">Cell shape</keyword>
<dbReference type="EMBL" id="DXHR01000034">
    <property type="protein sequence ID" value="HIW13532.1"/>
    <property type="molecule type" value="Genomic_DNA"/>
</dbReference>
<name>A0A9D1U0R7_9STAP</name>
<dbReference type="GO" id="GO:0071555">
    <property type="term" value="P:cell wall organization"/>
    <property type="evidence" value="ECO:0007669"/>
    <property type="project" value="UniProtKB-KW"/>
</dbReference>
<proteinExistence type="inferred from homology"/>
<comment type="subcellular location">
    <subcellularLocation>
        <location evidence="1 13">Cytoplasm</location>
    </subcellularLocation>
</comment>
<feature type="modified residue" description="2-(S-cysteinyl)pyruvic acid O-phosphothioketal" evidence="13">
    <location>
        <position position="119"/>
    </location>
</feature>
<dbReference type="HAMAP" id="MF_00111">
    <property type="entry name" value="MurA"/>
    <property type="match status" value="1"/>
</dbReference>
<comment type="function">
    <text evidence="13">Cell wall formation. Adds enolpyruvyl to UDP-N-acetylglucosamine.</text>
</comment>
<dbReference type="GO" id="GO:0009252">
    <property type="term" value="P:peptidoglycan biosynthetic process"/>
    <property type="evidence" value="ECO:0007669"/>
    <property type="project" value="UniProtKB-UniRule"/>
</dbReference>
<dbReference type="NCBIfam" id="NF006873">
    <property type="entry name" value="PRK09369.1"/>
    <property type="match status" value="1"/>
</dbReference>
<dbReference type="EC" id="2.5.1.7" evidence="13"/>
<keyword evidence="3 13" id="KW-0963">Cytoplasm</keyword>
<sequence length="422" mass="45273">MGKEVIKVRGGRTLSGEVEISGAKNSAVALIPASLMAEKGEVVLEGLPEISDVETLMSLLNDLNIKTDLEGTVLKINAEEAENMPLPNTKVQSLRASYYMMGAMLARFKKCVIGLPGGCPLGPRPIDQHIKGFEALGAKVTNEHGAMYLVAEELKGAKIFFDVVSVGATINLMIAASCAKGRTVLENVAKEPEIVDVASLLNNMGADVRGAGTDTIKITGVEKLHGTTHNIIPDRIEAGTYMIAGAAAGDNFTVRNIIPTHMESLTAKLEELGVKIELGDDYATITKPDEYRPVSVKTQVYPGFATDLQQPLTPLLFKADGVSKITETIYPARFRHVDELNRMDGKIEQKGGSALIYPSELKGADVYASDLRAGACLLISGLLADGITTIHNVSHIDRGYTDIVKKLDTLGADIWREEISGE</sequence>
<dbReference type="GO" id="GO:0005737">
    <property type="term" value="C:cytoplasm"/>
    <property type="evidence" value="ECO:0007669"/>
    <property type="project" value="UniProtKB-SubCell"/>
</dbReference>
<dbReference type="GO" id="GO:0019277">
    <property type="term" value="P:UDP-N-acetylgalactosamine biosynthetic process"/>
    <property type="evidence" value="ECO:0007669"/>
    <property type="project" value="InterPro"/>
</dbReference>
<evidence type="ECO:0000256" key="5">
    <source>
        <dbReference type="ARBA" id="ARBA00022679"/>
    </source>
</evidence>